<dbReference type="Gene3D" id="2.60.40.1220">
    <property type="match status" value="1"/>
</dbReference>
<dbReference type="PANTHER" id="PTHR11878">
    <property type="entry name" value="SODIUM/CALCIUM EXCHANGER"/>
    <property type="match status" value="1"/>
</dbReference>
<dbReference type="InterPro" id="IPR011050">
    <property type="entry name" value="Pectin_lyase_fold/virulence"/>
</dbReference>
<keyword evidence="3" id="KW-0106">Calcium</keyword>
<dbReference type="SUPFAM" id="SSF141072">
    <property type="entry name" value="CalX-like"/>
    <property type="match status" value="3"/>
</dbReference>
<keyword evidence="1" id="KW-0732">Signal</keyword>
<feature type="region of interest" description="Disordered" evidence="5">
    <location>
        <begin position="470"/>
        <end position="502"/>
    </location>
</feature>
<name>A0AAU7CNR0_9BACT</name>
<dbReference type="Gene3D" id="2.60.40.2030">
    <property type="match status" value="3"/>
</dbReference>
<dbReference type="InterPro" id="IPR012334">
    <property type="entry name" value="Pectin_lyas_fold"/>
</dbReference>
<gene>
    <name evidence="7" type="ORF">V5E97_12185</name>
</gene>
<reference evidence="7" key="1">
    <citation type="submission" date="2024-05" db="EMBL/GenBank/DDBJ databases">
        <title>Planctomycetes of the genus Singulisphaera possess chitinolytic capabilities.</title>
        <authorList>
            <person name="Ivanova A."/>
        </authorList>
    </citation>
    <scope>NUCLEOTIDE SEQUENCE</scope>
    <source>
        <strain evidence="7">Ch08T</strain>
    </source>
</reference>
<evidence type="ECO:0000256" key="3">
    <source>
        <dbReference type="ARBA" id="ARBA00022837"/>
    </source>
</evidence>
<dbReference type="RefSeq" id="WP_406699610.1">
    <property type="nucleotide sequence ID" value="NZ_CP155447.1"/>
</dbReference>
<protein>
    <submittedName>
        <fullName evidence="7">Calx-beta domain-containing protein</fullName>
    </submittedName>
</protein>
<keyword evidence="4" id="KW-0813">Transport</keyword>
<dbReference type="InterPro" id="IPR051171">
    <property type="entry name" value="CaCA"/>
</dbReference>
<accession>A0AAU7CNR0</accession>
<dbReference type="Pfam" id="PF03160">
    <property type="entry name" value="Calx-beta"/>
    <property type="match status" value="3"/>
</dbReference>
<dbReference type="AlphaFoldDB" id="A0AAU7CNR0"/>
<proteinExistence type="predicted"/>
<feature type="domain" description="Calx-beta" evidence="6">
    <location>
        <begin position="136"/>
        <end position="234"/>
    </location>
</feature>
<feature type="domain" description="Calx-beta" evidence="6">
    <location>
        <begin position="34"/>
        <end position="122"/>
    </location>
</feature>
<feature type="region of interest" description="Disordered" evidence="5">
    <location>
        <begin position="328"/>
        <end position="432"/>
    </location>
</feature>
<sequence>MNQRSLPTLGERPLRQRQPARHWEGCESRQLLSVTISNVTLIEPPSGTADAVFTVSLDRPNQNESVKVDFATQDATAKAGQDYQAVRGTLTFAPGETAKKIAVPIIGGLARGPHDAFTVNLTNPVNETLHPSLKVGMGTILPTPWLSIGDVSVVEGEAGTTNAVFKITLDPPNHDQIVSVQYDTSDGTAKAGSDYQATRGTLTFAPGETSKSITVPINHGTAVESVESFSVDLKSPKNAVVRDGQGIGTITNPIKAGTLDFKAPTNRAEAEAGTASITVTRTGGTASAVGINYSTQGGSAVAGTDYTPVSGTLTFAADQTSQTITVPILANPQRKSDQTVDLVLSNPTGGGSLGSNRRTTLTLAAPSHSTDEPSTPTPAPSTPTPTPSTPTPAPSTPTPTPSTPTPGTPKPAGSIPDDNGAPSQPAPVVSIPRSTIVTTTEDSGPGSLRQAILNANANPGPDTIRFDVSGEGPRSIRPTSALPTITDPVTIDGTSPQGRQKAPRIELTGTDAGARANGLTITAGGSTVRGLAINGFTGSGILLEGGGGNHVESNAIGTSVDGESAKGNGLAGILIHQSSNNTIGGPESTAGNLVSGNFGSGIILSGTSTKHNLVQGNHIGTDVDGDDPLGNQLDGIVLDNAPENRIGGVEQGRGNLISGNRLTGLRILGSGAADNVIQGNEIGTDRTGTRAIGNAFDGIFNSGAPGNTIGGTAANAGNLISGNGGVGIQLHSRGANANQVQGNLIGTDATGTHPIGNAHGGVFLNNARGNTIGGTSQGARNVISGNPLVGVQLAGRTATGNVVQGNLIGTDIQGVPRLGNTVGLFLGGTTGNTIGGSGPADNTVRGNTQAEVATKPIPVARSAGTGRRQAHATGPSITGITKNLNGSELTSLVVKFSEPVDRSRAEDIGNYRLRLPGRDHSFSANDAIAVPVRSASYNASTTSVTLTLATPLRSSGPVQFRVSGQPGRGIANLAGHYLVGSGQGQAKNDVISILRLTS</sequence>
<keyword evidence="4" id="KW-0406">Ion transport</keyword>
<dbReference type="InterPro" id="IPR003644">
    <property type="entry name" value="Calx_beta"/>
</dbReference>
<dbReference type="InterPro" id="IPR038081">
    <property type="entry name" value="CalX-like_sf"/>
</dbReference>
<feature type="domain" description="Calx-beta" evidence="6">
    <location>
        <begin position="246"/>
        <end position="345"/>
    </location>
</feature>
<dbReference type="EMBL" id="CP155447">
    <property type="protein sequence ID" value="XBH06762.1"/>
    <property type="molecule type" value="Genomic_DNA"/>
</dbReference>
<dbReference type="GO" id="GO:0016020">
    <property type="term" value="C:membrane"/>
    <property type="evidence" value="ECO:0007669"/>
    <property type="project" value="InterPro"/>
</dbReference>
<organism evidence="7">
    <name type="scientific">Singulisphaera sp. Ch08</name>
    <dbReference type="NCBI Taxonomy" id="3120278"/>
    <lineage>
        <taxon>Bacteria</taxon>
        <taxon>Pseudomonadati</taxon>
        <taxon>Planctomycetota</taxon>
        <taxon>Planctomycetia</taxon>
        <taxon>Isosphaerales</taxon>
        <taxon>Isosphaeraceae</taxon>
        <taxon>Singulisphaera</taxon>
    </lineage>
</organism>
<feature type="compositionally biased region" description="Pro residues" evidence="5">
    <location>
        <begin position="375"/>
        <end position="409"/>
    </location>
</feature>
<keyword evidence="2" id="KW-0677">Repeat</keyword>
<evidence type="ECO:0000256" key="4">
    <source>
        <dbReference type="ARBA" id="ARBA00023065"/>
    </source>
</evidence>
<evidence type="ECO:0000256" key="5">
    <source>
        <dbReference type="SAM" id="MobiDB-lite"/>
    </source>
</evidence>
<evidence type="ECO:0000256" key="2">
    <source>
        <dbReference type="ARBA" id="ARBA00022737"/>
    </source>
</evidence>
<dbReference type="SUPFAM" id="SSF51126">
    <property type="entry name" value="Pectin lyase-like"/>
    <property type="match status" value="1"/>
</dbReference>
<dbReference type="Gene3D" id="2.160.20.10">
    <property type="entry name" value="Single-stranded right-handed beta-helix, Pectin lyase-like"/>
    <property type="match status" value="1"/>
</dbReference>
<feature type="region of interest" description="Disordered" evidence="5">
    <location>
        <begin position="1"/>
        <end position="21"/>
    </location>
</feature>
<dbReference type="PANTHER" id="PTHR11878:SF65">
    <property type="entry name" value="NA_CA-EXCHANGE PROTEIN, ISOFORM G"/>
    <property type="match status" value="1"/>
</dbReference>
<dbReference type="GO" id="GO:0007154">
    <property type="term" value="P:cell communication"/>
    <property type="evidence" value="ECO:0007669"/>
    <property type="project" value="InterPro"/>
</dbReference>
<evidence type="ECO:0000259" key="6">
    <source>
        <dbReference type="SMART" id="SM00237"/>
    </source>
</evidence>
<evidence type="ECO:0000313" key="7">
    <source>
        <dbReference type="EMBL" id="XBH06762.1"/>
    </source>
</evidence>
<evidence type="ECO:0000256" key="1">
    <source>
        <dbReference type="ARBA" id="ARBA00022729"/>
    </source>
</evidence>
<dbReference type="GO" id="GO:0030001">
    <property type="term" value="P:metal ion transport"/>
    <property type="evidence" value="ECO:0007669"/>
    <property type="project" value="TreeGrafter"/>
</dbReference>
<dbReference type="SMART" id="SM00237">
    <property type="entry name" value="Calx_beta"/>
    <property type="match status" value="3"/>
</dbReference>
<dbReference type="InterPro" id="IPR014755">
    <property type="entry name" value="Cu-Rt/internalin_Ig-like"/>
</dbReference>